<keyword evidence="2" id="KW-1185">Reference proteome</keyword>
<name>A0ABR0KGK5_9EURO</name>
<evidence type="ECO:0000313" key="1">
    <source>
        <dbReference type="EMBL" id="KAK5095878.1"/>
    </source>
</evidence>
<comment type="caution">
    <text evidence="1">The sequence shown here is derived from an EMBL/GenBank/DDBJ whole genome shotgun (WGS) entry which is preliminary data.</text>
</comment>
<evidence type="ECO:0000313" key="2">
    <source>
        <dbReference type="Proteomes" id="UP001345013"/>
    </source>
</evidence>
<dbReference type="Proteomes" id="UP001345013">
    <property type="component" value="Unassembled WGS sequence"/>
</dbReference>
<dbReference type="InterPro" id="IPR036188">
    <property type="entry name" value="FAD/NAD-bd_sf"/>
</dbReference>
<gene>
    <name evidence="1" type="ORF">LTR24_002842</name>
</gene>
<reference evidence="1 2" key="1">
    <citation type="submission" date="2023-08" db="EMBL/GenBank/DDBJ databases">
        <title>Black Yeasts Isolated from many extreme environments.</title>
        <authorList>
            <person name="Coleine C."/>
            <person name="Stajich J.E."/>
            <person name="Selbmann L."/>
        </authorList>
    </citation>
    <scope>NUCLEOTIDE SEQUENCE [LARGE SCALE GENOMIC DNA]</scope>
    <source>
        <strain evidence="1 2">CCFEE 5885</strain>
    </source>
</reference>
<sequence length="524" mass="57889">MARQLPHQADVVIVGTGPSALILSYILHGNVPIYDVKSPHPDPILHSKLKNHVDLLTADVDHLTEHFYGSRFSYSTQALPVNVLLDTLVRPYGETDEAERKTCVKWLHDPSRAVPHVVVGKTTHTGGQWADNPVKASWDIAALSYAGMLSLPGYSFEEYYYSVHGERAPFYLRPTRRDVAGYLARYPEVVGISDAIFSNEALSGISRYLDGFYITSHQLVCKYLVLASGTFTKLMPPRPLLQPLMELRPPTPAASKEPLLVVGSGFTAADVILSAPRDQKIVHIYKWAPSTNPSPLRACHQDSYPEYAGVYRKMKIAALTSKKAEAEGRRPSAHRHPSQLDLCRDWNTSYEGLPNTAIVDVDSHGDYAMVTLQTGDKPPFQRKVGSFAYVVGRRGSLGHLSTSLRQEVCPDATEWSNVTGATLRERVSEGTEIVPSVFITGSLTGDSLIRFAYGACAYAAGKIMAQQVHQSDGEEHSFTWKVPGRNGRGYVPAMNGLQGHEVRFIPEHRLPLDRRKSEICVQGS</sequence>
<dbReference type="PANTHER" id="PTHR15192">
    <property type="entry name" value="PROTEIN CBG05349"/>
    <property type="match status" value="1"/>
</dbReference>
<dbReference type="EMBL" id="JAVRRG010000025">
    <property type="protein sequence ID" value="KAK5095878.1"/>
    <property type="molecule type" value="Genomic_DNA"/>
</dbReference>
<dbReference type="InterPro" id="IPR029731">
    <property type="entry name" value="OSGIN1/2"/>
</dbReference>
<protein>
    <recommendedName>
        <fullName evidence="3">FAD/NAD(P)-binding domain-containing protein</fullName>
    </recommendedName>
</protein>
<evidence type="ECO:0008006" key="3">
    <source>
        <dbReference type="Google" id="ProtNLM"/>
    </source>
</evidence>
<dbReference type="Gene3D" id="3.50.50.60">
    <property type="entry name" value="FAD/NAD(P)-binding domain"/>
    <property type="match status" value="1"/>
</dbReference>
<organism evidence="1 2">
    <name type="scientific">Lithohypha guttulata</name>
    <dbReference type="NCBI Taxonomy" id="1690604"/>
    <lineage>
        <taxon>Eukaryota</taxon>
        <taxon>Fungi</taxon>
        <taxon>Dikarya</taxon>
        <taxon>Ascomycota</taxon>
        <taxon>Pezizomycotina</taxon>
        <taxon>Eurotiomycetes</taxon>
        <taxon>Chaetothyriomycetidae</taxon>
        <taxon>Chaetothyriales</taxon>
        <taxon>Trichomeriaceae</taxon>
        <taxon>Lithohypha</taxon>
    </lineage>
</organism>
<proteinExistence type="predicted"/>
<dbReference type="SUPFAM" id="SSF51905">
    <property type="entry name" value="FAD/NAD(P)-binding domain"/>
    <property type="match status" value="1"/>
</dbReference>
<dbReference type="PANTHER" id="PTHR15192:SF8">
    <property type="entry name" value="FAD_NAD(P)-BINDING DOMAIN-CONTAINING PROTEIN"/>
    <property type="match status" value="1"/>
</dbReference>
<accession>A0ABR0KGK5</accession>